<evidence type="ECO:0000259" key="3">
    <source>
        <dbReference type="PROSITE" id="PS50238"/>
    </source>
</evidence>
<dbReference type="SMART" id="SM00516">
    <property type="entry name" value="SEC14"/>
    <property type="match status" value="1"/>
</dbReference>
<evidence type="ECO:0000313" key="5">
    <source>
        <dbReference type="Proteomes" id="UP000186594"/>
    </source>
</evidence>
<feature type="compositionally biased region" description="Low complexity" evidence="1">
    <location>
        <begin position="420"/>
        <end position="429"/>
    </location>
</feature>
<dbReference type="PROSITE" id="PS50238">
    <property type="entry name" value="RHOGAP"/>
    <property type="match status" value="1"/>
</dbReference>
<dbReference type="CDD" id="cd00170">
    <property type="entry name" value="SEC14"/>
    <property type="match status" value="1"/>
</dbReference>
<dbReference type="Proteomes" id="UP000186594">
    <property type="component" value="Unassembled WGS sequence"/>
</dbReference>
<feature type="domain" description="CRAL-TRIO" evidence="2">
    <location>
        <begin position="22"/>
        <end position="178"/>
    </location>
</feature>
<dbReference type="InterPro" id="IPR001251">
    <property type="entry name" value="CRAL-TRIO_dom"/>
</dbReference>
<sequence>MSRSRTPSRTNSFDPFATLDVQMSALESLATKIVYPAGVDFEGKPLIIVAACNFPQDKIDYEALLPHVLNILDSFIDGSDYTVVLFSSGGTSRPPPWTWIMSAYTSLSRRYKKDIKHLYIVHTSWWIRVLLEIVSTVVSTKFKKKISYIHTLSELSLHVPLRQIEIPPAVLIYNLKFEEEVIVKDSFGEQGVVFGKSLDEIMGAEGEKGIPRVVDDSVKFIRVHALDIEGIFRRSPSSALLKQARDAYDRGQPVSLIDYGPHLAAVILKLFLRSLQDPIFPSSTYSTLEQLASSPKRPAFIRSNILPILSTNQKTLLTYIAELLCDVAQHADKNLMHANNLAICLAPTLLRHPDNPLLDAKLSNPTTGGAGVFLVEIITNPSLLVPETMAPPSSRSMAPDPQGRSRSVTPTLNSEKPAISRRPSNASSRRSSRADGKVGQLKNLFEGKSV</sequence>
<dbReference type="STRING" id="1198029.A0A1U7LHJ2"/>
<dbReference type="GO" id="GO:0032153">
    <property type="term" value="C:cell division site"/>
    <property type="evidence" value="ECO:0007669"/>
    <property type="project" value="UniProtKB-ARBA"/>
</dbReference>
<dbReference type="PANTHER" id="PTHR45808">
    <property type="entry name" value="RHO GTPASE-ACTIVATING PROTEIN 68F"/>
    <property type="match status" value="1"/>
</dbReference>
<dbReference type="SMART" id="SM00324">
    <property type="entry name" value="RhoGAP"/>
    <property type="match status" value="1"/>
</dbReference>
<dbReference type="SUPFAM" id="SSF48350">
    <property type="entry name" value="GTPase activation domain, GAP"/>
    <property type="match status" value="1"/>
</dbReference>
<dbReference type="EMBL" id="LXFE01003900">
    <property type="protein sequence ID" value="OLL22114.1"/>
    <property type="molecule type" value="Genomic_DNA"/>
</dbReference>
<dbReference type="GO" id="GO:0007264">
    <property type="term" value="P:small GTPase-mediated signal transduction"/>
    <property type="evidence" value="ECO:0007669"/>
    <property type="project" value="TreeGrafter"/>
</dbReference>
<proteinExistence type="predicted"/>
<gene>
    <name evidence="4" type="ORF">NEOLI_001367</name>
</gene>
<name>A0A1U7LHJ2_NEOID</name>
<protein>
    <submittedName>
        <fullName evidence="4">Rho GTPase-activating protein 1</fullName>
    </submittedName>
</protein>
<feature type="domain" description="Rho-GAP" evidence="3">
    <location>
        <begin position="196"/>
        <end position="385"/>
    </location>
</feature>
<keyword evidence="5" id="KW-1185">Reference proteome</keyword>
<dbReference type="Gene3D" id="1.10.555.10">
    <property type="entry name" value="Rho GTPase activation protein"/>
    <property type="match status" value="1"/>
</dbReference>
<dbReference type="Pfam" id="PF13716">
    <property type="entry name" value="CRAL_TRIO_2"/>
    <property type="match status" value="1"/>
</dbReference>
<reference evidence="4 5" key="1">
    <citation type="submission" date="2016-04" db="EMBL/GenBank/DDBJ databases">
        <title>Evolutionary innovation and constraint leading to complex multicellularity in the Ascomycota.</title>
        <authorList>
            <person name="Cisse O."/>
            <person name="Nguyen A."/>
            <person name="Hewitt D.A."/>
            <person name="Jedd G."/>
            <person name="Stajich J.E."/>
        </authorList>
    </citation>
    <scope>NUCLEOTIDE SEQUENCE [LARGE SCALE GENOMIC DNA]</scope>
    <source>
        <strain evidence="4 5">DAH-3</strain>
    </source>
</reference>
<dbReference type="SUPFAM" id="SSF52087">
    <property type="entry name" value="CRAL/TRIO domain"/>
    <property type="match status" value="1"/>
</dbReference>
<dbReference type="Gene3D" id="3.40.525.10">
    <property type="entry name" value="CRAL-TRIO lipid binding domain"/>
    <property type="match status" value="1"/>
</dbReference>
<dbReference type="PROSITE" id="PS50191">
    <property type="entry name" value="CRAL_TRIO"/>
    <property type="match status" value="1"/>
</dbReference>
<dbReference type="PANTHER" id="PTHR45808:SF2">
    <property type="entry name" value="RHO GTPASE-ACTIVATING PROTEIN 68F"/>
    <property type="match status" value="1"/>
</dbReference>
<accession>A0A1U7LHJ2</accession>
<dbReference type="OMA" id="SHNPDCD"/>
<dbReference type="GO" id="GO:0005938">
    <property type="term" value="C:cell cortex"/>
    <property type="evidence" value="ECO:0007669"/>
    <property type="project" value="UniProtKB-ARBA"/>
</dbReference>
<dbReference type="CDD" id="cd00159">
    <property type="entry name" value="RhoGAP"/>
    <property type="match status" value="1"/>
</dbReference>
<feature type="region of interest" description="Disordered" evidence="1">
    <location>
        <begin position="386"/>
        <end position="450"/>
    </location>
</feature>
<dbReference type="OrthoDB" id="410651at2759"/>
<organism evidence="4 5">
    <name type="scientific">Neolecta irregularis (strain DAH-3)</name>
    <dbReference type="NCBI Taxonomy" id="1198029"/>
    <lineage>
        <taxon>Eukaryota</taxon>
        <taxon>Fungi</taxon>
        <taxon>Dikarya</taxon>
        <taxon>Ascomycota</taxon>
        <taxon>Taphrinomycotina</taxon>
        <taxon>Neolectales</taxon>
        <taxon>Neolectaceae</taxon>
        <taxon>Neolecta</taxon>
    </lineage>
</organism>
<comment type="caution">
    <text evidence="4">The sequence shown here is derived from an EMBL/GenBank/DDBJ whole genome shotgun (WGS) entry which is preliminary data.</text>
</comment>
<dbReference type="Pfam" id="PF00620">
    <property type="entry name" value="RhoGAP"/>
    <property type="match status" value="1"/>
</dbReference>
<evidence type="ECO:0000259" key="2">
    <source>
        <dbReference type="PROSITE" id="PS50191"/>
    </source>
</evidence>
<dbReference type="GO" id="GO:0005096">
    <property type="term" value="F:GTPase activator activity"/>
    <property type="evidence" value="ECO:0007669"/>
    <property type="project" value="TreeGrafter"/>
</dbReference>
<evidence type="ECO:0000313" key="4">
    <source>
        <dbReference type="EMBL" id="OLL22114.1"/>
    </source>
</evidence>
<dbReference type="InterPro" id="IPR008936">
    <property type="entry name" value="Rho_GTPase_activation_prot"/>
</dbReference>
<evidence type="ECO:0000256" key="1">
    <source>
        <dbReference type="SAM" id="MobiDB-lite"/>
    </source>
</evidence>
<feature type="compositionally biased region" description="Polar residues" evidence="1">
    <location>
        <begin position="404"/>
        <end position="414"/>
    </location>
</feature>
<dbReference type="InterPro" id="IPR036865">
    <property type="entry name" value="CRAL-TRIO_dom_sf"/>
</dbReference>
<dbReference type="AlphaFoldDB" id="A0A1U7LHJ2"/>
<dbReference type="InterPro" id="IPR000198">
    <property type="entry name" value="RhoGAP_dom"/>
</dbReference>